<dbReference type="Pfam" id="PF06616">
    <property type="entry name" value="BsuBI_PstI_RE"/>
    <property type="match status" value="1"/>
</dbReference>
<proteinExistence type="predicted"/>
<evidence type="ECO:0000313" key="2">
    <source>
        <dbReference type="EMBL" id="MBG6069180.1"/>
    </source>
</evidence>
<dbReference type="InterPro" id="IPR009528">
    <property type="entry name" value="Restrct_endonuc_II_BsuBI_C"/>
</dbReference>
<accession>A0ABS0JQT2</accession>
<protein>
    <recommendedName>
        <fullName evidence="1">BsuBI/PstI restriction endonuclease domain-containing protein</fullName>
    </recommendedName>
</protein>
<comment type="caution">
    <text evidence="2">The sequence shown here is derived from an EMBL/GenBank/DDBJ whole genome shotgun (WGS) entry which is preliminary data.</text>
</comment>
<evidence type="ECO:0000259" key="1">
    <source>
        <dbReference type="Pfam" id="PF06616"/>
    </source>
</evidence>
<sequence length="314" mass="35509">MISSGEKQRRVQYLLDALGQHSPRREAAILALADDEAPSPISVMARLGFKFSDGAPNKKLLDEVARRTGLPTIDRESRDSVQLPLRELGIIIKATAEPKEARFIPYYWKPKSNHCVYRLDEEFKSLLECSASEFKPRAEIWLSDTESRKARMRTAESAAWAAHEGGRLVPATIALYCATFLPGYTPVYVDDKDGDRIDAIYQDAITRLGIPLNLAGRWPDILLHNPESNVFWVVDCVESDGEVDYVRRDEMETSFEEAGLTIAGFTTAYRTLAKFAQRQRKHDNIADNTFVWVMEVGGSHWQKQLPSRTETGWS</sequence>
<evidence type="ECO:0000313" key="3">
    <source>
        <dbReference type="Proteomes" id="UP000614915"/>
    </source>
</evidence>
<dbReference type="InterPro" id="IPR041963">
    <property type="entry name" value="BsuBI/PstI_C_sf"/>
</dbReference>
<dbReference type="Proteomes" id="UP000614915">
    <property type="component" value="Unassembled WGS sequence"/>
</dbReference>
<feature type="domain" description="BsuBI/PstI restriction endonuclease" evidence="1">
    <location>
        <begin position="167"/>
        <end position="295"/>
    </location>
</feature>
<dbReference type="EMBL" id="JADOTX010000001">
    <property type="protein sequence ID" value="MBG6069180.1"/>
    <property type="molecule type" value="Genomic_DNA"/>
</dbReference>
<organism evidence="2 3">
    <name type="scientific">Micromonospora ureilytica</name>
    <dbReference type="NCBI Taxonomy" id="709868"/>
    <lineage>
        <taxon>Bacteria</taxon>
        <taxon>Bacillati</taxon>
        <taxon>Actinomycetota</taxon>
        <taxon>Actinomycetes</taxon>
        <taxon>Micromonosporales</taxon>
        <taxon>Micromonosporaceae</taxon>
        <taxon>Micromonospora</taxon>
    </lineage>
</organism>
<gene>
    <name evidence="2" type="ORF">IW248_005467</name>
</gene>
<dbReference type="Gene3D" id="3.40.1350.80">
    <property type="match status" value="1"/>
</dbReference>
<reference evidence="2 3" key="1">
    <citation type="submission" date="2020-11" db="EMBL/GenBank/DDBJ databases">
        <title>Sequencing the genomes of 1000 actinobacteria strains.</title>
        <authorList>
            <person name="Klenk H.-P."/>
        </authorList>
    </citation>
    <scope>NUCLEOTIDE SEQUENCE [LARGE SCALE GENOMIC DNA]</scope>
    <source>
        <strain evidence="2 3">DSM 101692</strain>
    </source>
</reference>
<dbReference type="RefSeq" id="WP_196929241.1">
    <property type="nucleotide sequence ID" value="NZ_JADOTX010000001.1"/>
</dbReference>
<keyword evidence="3" id="KW-1185">Reference proteome</keyword>
<name>A0ABS0JQT2_9ACTN</name>